<feature type="transmembrane region" description="Helical" evidence="1">
    <location>
        <begin position="28"/>
        <end position="47"/>
    </location>
</feature>
<organism evidence="2 3">
    <name type="scientific">Lymnaea stagnalis</name>
    <name type="common">Great pond snail</name>
    <name type="synonym">Helix stagnalis</name>
    <dbReference type="NCBI Taxonomy" id="6523"/>
    <lineage>
        <taxon>Eukaryota</taxon>
        <taxon>Metazoa</taxon>
        <taxon>Spiralia</taxon>
        <taxon>Lophotrochozoa</taxon>
        <taxon>Mollusca</taxon>
        <taxon>Gastropoda</taxon>
        <taxon>Heterobranchia</taxon>
        <taxon>Euthyneura</taxon>
        <taxon>Panpulmonata</taxon>
        <taxon>Hygrophila</taxon>
        <taxon>Lymnaeoidea</taxon>
        <taxon>Lymnaeidae</taxon>
        <taxon>Lymnaea</taxon>
    </lineage>
</organism>
<dbReference type="AlphaFoldDB" id="A0AAV2H8Y8"/>
<keyword evidence="3" id="KW-1185">Reference proteome</keyword>
<comment type="caution">
    <text evidence="2">The sequence shown here is derived from an EMBL/GenBank/DDBJ whole genome shotgun (WGS) entry which is preliminary data.</text>
</comment>
<sequence length="76" mass="8570">MASASPIYQGSRIFLSASEKSGVSLDNVNFVTAQFTALLFGFFLRFFIPQSLGKPQWRLLYCLVTGLALLWFMIGW</sequence>
<evidence type="ECO:0000313" key="3">
    <source>
        <dbReference type="Proteomes" id="UP001497497"/>
    </source>
</evidence>
<protein>
    <submittedName>
        <fullName evidence="2">Uncharacterized protein</fullName>
    </submittedName>
</protein>
<dbReference type="Proteomes" id="UP001497497">
    <property type="component" value="Unassembled WGS sequence"/>
</dbReference>
<accession>A0AAV2H8Y8</accession>
<evidence type="ECO:0000313" key="2">
    <source>
        <dbReference type="EMBL" id="CAL1530168.1"/>
    </source>
</evidence>
<keyword evidence="1" id="KW-0812">Transmembrane</keyword>
<evidence type="ECO:0000256" key="1">
    <source>
        <dbReference type="SAM" id="Phobius"/>
    </source>
</evidence>
<dbReference type="EMBL" id="CAXITT010000063">
    <property type="protein sequence ID" value="CAL1530168.1"/>
    <property type="molecule type" value="Genomic_DNA"/>
</dbReference>
<proteinExistence type="predicted"/>
<keyword evidence="1" id="KW-0472">Membrane</keyword>
<gene>
    <name evidence="2" type="ORF">GSLYS_00004301001</name>
</gene>
<feature type="transmembrane region" description="Helical" evidence="1">
    <location>
        <begin position="59"/>
        <end position="75"/>
    </location>
</feature>
<name>A0AAV2H8Y8_LYMST</name>
<keyword evidence="1" id="KW-1133">Transmembrane helix</keyword>
<reference evidence="2 3" key="1">
    <citation type="submission" date="2024-04" db="EMBL/GenBank/DDBJ databases">
        <authorList>
            <consortium name="Genoscope - CEA"/>
            <person name="William W."/>
        </authorList>
    </citation>
    <scope>NUCLEOTIDE SEQUENCE [LARGE SCALE GENOMIC DNA]</scope>
</reference>